<evidence type="ECO:0000313" key="6">
    <source>
        <dbReference type="Proteomes" id="UP000014500"/>
    </source>
</evidence>
<comment type="subcellular location">
    <subcellularLocation>
        <location evidence="1">Secreted</location>
    </subcellularLocation>
</comment>
<dbReference type="PROSITE" id="PS50276">
    <property type="entry name" value="PANCREATIC_HORMONE_2"/>
    <property type="match status" value="1"/>
</dbReference>
<dbReference type="EMBL" id="JH431593">
    <property type="status" value="NOT_ANNOTATED_CDS"/>
    <property type="molecule type" value="Genomic_DNA"/>
</dbReference>
<dbReference type="GO" id="GO:0005179">
    <property type="term" value="F:hormone activity"/>
    <property type="evidence" value="ECO:0007669"/>
    <property type="project" value="InterPro"/>
</dbReference>
<evidence type="ECO:0000256" key="1">
    <source>
        <dbReference type="ARBA" id="ARBA00004613"/>
    </source>
</evidence>
<keyword evidence="4" id="KW-0732">Signal</keyword>
<dbReference type="GO" id="GO:0005576">
    <property type="term" value="C:extracellular region"/>
    <property type="evidence" value="ECO:0007669"/>
    <property type="project" value="UniProtKB-SubCell"/>
</dbReference>
<name>T1JM02_STRMM</name>
<evidence type="ECO:0000256" key="4">
    <source>
        <dbReference type="SAM" id="SignalP"/>
    </source>
</evidence>
<proteinExistence type="inferred from homology"/>
<reference evidence="5" key="2">
    <citation type="submission" date="2015-02" db="UniProtKB">
        <authorList>
            <consortium name="EnsemblMetazoa"/>
        </authorList>
    </citation>
    <scope>IDENTIFICATION</scope>
</reference>
<evidence type="ECO:0000313" key="5">
    <source>
        <dbReference type="EnsemblMetazoa" id="SMAR014882-PA"/>
    </source>
</evidence>
<dbReference type="HOGENOM" id="CLU_2457637_0_0_1"/>
<dbReference type="InterPro" id="IPR001955">
    <property type="entry name" value="Pancreatic_hormone-like"/>
</dbReference>
<dbReference type="Proteomes" id="UP000014500">
    <property type="component" value="Unassembled WGS sequence"/>
</dbReference>
<dbReference type="EnsemblMetazoa" id="SMAR014882-RA">
    <property type="protein sequence ID" value="SMAR014882-PA"/>
    <property type="gene ID" value="SMAR014882"/>
</dbReference>
<feature type="signal peptide" evidence="4">
    <location>
        <begin position="1"/>
        <end position="29"/>
    </location>
</feature>
<comment type="similarity">
    <text evidence="2">Belongs to the NPY family.</text>
</comment>
<evidence type="ECO:0000256" key="2">
    <source>
        <dbReference type="ARBA" id="ARBA00010022"/>
    </source>
</evidence>
<dbReference type="eggNOG" id="ENOG502T075">
    <property type="taxonomic scope" value="Eukaryota"/>
</dbReference>
<protein>
    <recommendedName>
        <fullName evidence="7">Neuropeptide F</fullName>
    </recommendedName>
</protein>
<organism evidence="5 6">
    <name type="scientific">Strigamia maritima</name>
    <name type="common">European centipede</name>
    <name type="synonym">Geophilus maritimus</name>
    <dbReference type="NCBI Taxonomy" id="126957"/>
    <lineage>
        <taxon>Eukaryota</taxon>
        <taxon>Metazoa</taxon>
        <taxon>Ecdysozoa</taxon>
        <taxon>Arthropoda</taxon>
        <taxon>Myriapoda</taxon>
        <taxon>Chilopoda</taxon>
        <taxon>Pleurostigmophora</taxon>
        <taxon>Geophilomorpha</taxon>
        <taxon>Linotaeniidae</taxon>
        <taxon>Strigamia</taxon>
    </lineage>
</organism>
<dbReference type="AlphaFoldDB" id="T1JM02"/>
<evidence type="ECO:0000256" key="3">
    <source>
        <dbReference type="ARBA" id="ARBA00022525"/>
    </source>
</evidence>
<keyword evidence="6" id="KW-1185">Reference proteome</keyword>
<dbReference type="PROSITE" id="PS00265">
    <property type="entry name" value="PANCREATIC_HORMONE_1"/>
    <property type="match status" value="1"/>
</dbReference>
<keyword evidence="3" id="KW-0964">Secreted</keyword>
<accession>T1JM02</accession>
<feature type="chain" id="PRO_5004590652" description="Neuropeptide F" evidence="4">
    <location>
        <begin position="30"/>
        <end position="89"/>
    </location>
</feature>
<evidence type="ECO:0008006" key="7">
    <source>
        <dbReference type="Google" id="ProtNLM"/>
    </source>
</evidence>
<dbReference type="InterPro" id="IPR020392">
    <property type="entry name" value="Pancreatic_hormone-like_CS"/>
</dbReference>
<dbReference type="Pfam" id="PF00159">
    <property type="entry name" value="Hormone_3"/>
    <property type="match status" value="1"/>
</dbReference>
<reference evidence="6" key="1">
    <citation type="submission" date="2011-05" db="EMBL/GenBank/DDBJ databases">
        <authorList>
            <person name="Richards S.R."/>
            <person name="Qu J."/>
            <person name="Jiang H."/>
            <person name="Jhangiani S.N."/>
            <person name="Agravi P."/>
            <person name="Goodspeed R."/>
            <person name="Gross S."/>
            <person name="Mandapat C."/>
            <person name="Jackson L."/>
            <person name="Mathew T."/>
            <person name="Pu L."/>
            <person name="Thornton R."/>
            <person name="Saada N."/>
            <person name="Wilczek-Boney K.B."/>
            <person name="Lee S."/>
            <person name="Kovar C."/>
            <person name="Wu Y."/>
            <person name="Scherer S.E."/>
            <person name="Worley K.C."/>
            <person name="Muzny D.M."/>
            <person name="Gibbs R."/>
        </authorList>
    </citation>
    <scope>NUCLEOTIDE SEQUENCE</scope>
    <source>
        <strain evidence="6">Brora</strain>
    </source>
</reference>
<sequence>MSLSISTRSTLALICVIVVLYVFCAPAQATSGPDQAVSMTEALKYLQALDKYYSQVARPRFGRSLPMRYPSKDMSVEAEANRLLEQRRR</sequence>